<dbReference type="EMBL" id="CM023485">
    <property type="protein sequence ID" value="KAH6930096.1"/>
    <property type="molecule type" value="Genomic_DNA"/>
</dbReference>
<gene>
    <name evidence="1" type="ORF">HPB50_009433</name>
</gene>
<dbReference type="Proteomes" id="UP000821845">
    <property type="component" value="Chromosome 5"/>
</dbReference>
<evidence type="ECO:0000313" key="1">
    <source>
        <dbReference type="EMBL" id="KAH6930096.1"/>
    </source>
</evidence>
<proteinExistence type="predicted"/>
<protein>
    <submittedName>
        <fullName evidence="1">Uncharacterized protein</fullName>
    </submittedName>
</protein>
<keyword evidence="2" id="KW-1185">Reference proteome</keyword>
<comment type="caution">
    <text evidence="1">The sequence shown here is derived from an EMBL/GenBank/DDBJ whole genome shotgun (WGS) entry which is preliminary data.</text>
</comment>
<sequence length="201" mass="21814">MASEQNGRTESNLAEWCSRLEEPQSSTEQNLWTMPGEGPPLLRAMLVVVGVQALVTERSTVMEEVQPMGMMVGPPNSVTSPDLDSLLGQSKDFLRAELARQLSLLPTAEPPTSSLPANIRQLIQEKVCAALPSACETPLVSAPVAYAEPRHKKDRGRNAASLSSCRRSPVHIVALLAAASQLSFFSEFTAEHKFAPINFVF</sequence>
<organism evidence="1 2">
    <name type="scientific">Hyalomma asiaticum</name>
    <name type="common">Tick</name>
    <dbReference type="NCBI Taxonomy" id="266040"/>
    <lineage>
        <taxon>Eukaryota</taxon>
        <taxon>Metazoa</taxon>
        <taxon>Ecdysozoa</taxon>
        <taxon>Arthropoda</taxon>
        <taxon>Chelicerata</taxon>
        <taxon>Arachnida</taxon>
        <taxon>Acari</taxon>
        <taxon>Parasitiformes</taxon>
        <taxon>Ixodida</taxon>
        <taxon>Ixodoidea</taxon>
        <taxon>Ixodidae</taxon>
        <taxon>Hyalomminae</taxon>
        <taxon>Hyalomma</taxon>
    </lineage>
</organism>
<accession>A0ACB7S821</accession>
<reference evidence="1" key="1">
    <citation type="submission" date="2020-05" db="EMBL/GenBank/DDBJ databases">
        <title>Large-scale comparative analyses of tick genomes elucidate their genetic diversity and vector capacities.</title>
        <authorList>
            <person name="Jia N."/>
            <person name="Wang J."/>
            <person name="Shi W."/>
            <person name="Du L."/>
            <person name="Sun Y."/>
            <person name="Zhan W."/>
            <person name="Jiang J."/>
            <person name="Wang Q."/>
            <person name="Zhang B."/>
            <person name="Ji P."/>
            <person name="Sakyi L.B."/>
            <person name="Cui X."/>
            <person name="Yuan T."/>
            <person name="Jiang B."/>
            <person name="Yang W."/>
            <person name="Lam T.T.-Y."/>
            <person name="Chang Q."/>
            <person name="Ding S."/>
            <person name="Wang X."/>
            <person name="Zhu J."/>
            <person name="Ruan X."/>
            <person name="Zhao L."/>
            <person name="Wei J."/>
            <person name="Que T."/>
            <person name="Du C."/>
            <person name="Cheng J."/>
            <person name="Dai P."/>
            <person name="Han X."/>
            <person name="Huang E."/>
            <person name="Gao Y."/>
            <person name="Liu J."/>
            <person name="Shao H."/>
            <person name="Ye R."/>
            <person name="Li L."/>
            <person name="Wei W."/>
            <person name="Wang X."/>
            <person name="Wang C."/>
            <person name="Yang T."/>
            <person name="Huo Q."/>
            <person name="Li W."/>
            <person name="Guo W."/>
            <person name="Chen H."/>
            <person name="Zhou L."/>
            <person name="Ni X."/>
            <person name="Tian J."/>
            <person name="Zhou Y."/>
            <person name="Sheng Y."/>
            <person name="Liu T."/>
            <person name="Pan Y."/>
            <person name="Xia L."/>
            <person name="Li J."/>
            <person name="Zhao F."/>
            <person name="Cao W."/>
        </authorList>
    </citation>
    <scope>NUCLEOTIDE SEQUENCE</scope>
    <source>
        <strain evidence="1">Hyas-2018</strain>
    </source>
</reference>
<evidence type="ECO:0000313" key="2">
    <source>
        <dbReference type="Proteomes" id="UP000821845"/>
    </source>
</evidence>
<name>A0ACB7S821_HYAAI</name>